<dbReference type="GO" id="GO:0000727">
    <property type="term" value="P:double-strand break repair via break-induced replication"/>
    <property type="evidence" value="ECO:0007669"/>
    <property type="project" value="TreeGrafter"/>
</dbReference>
<comment type="similarity">
    <text evidence="1">Belongs to the MCM family.</text>
</comment>
<keyword evidence="1" id="KW-0067">ATP-binding</keyword>
<dbReference type="InterPro" id="IPR008049">
    <property type="entry name" value="MCM6"/>
</dbReference>
<keyword evidence="3" id="KW-1185">Reference proteome</keyword>
<feature type="domain" description="MCM OB" evidence="2">
    <location>
        <begin position="63"/>
        <end position="143"/>
    </location>
</feature>
<reference evidence="4" key="1">
    <citation type="submission" date="2025-08" db="UniProtKB">
        <authorList>
            <consortium name="RefSeq"/>
        </authorList>
    </citation>
    <scope>IDENTIFICATION</scope>
</reference>
<gene>
    <name evidence="4" type="primary">LOC115230447</name>
</gene>
<dbReference type="RefSeq" id="XP_036355560.1">
    <property type="nucleotide sequence ID" value="XM_036499667.1"/>
</dbReference>
<keyword evidence="1" id="KW-0547">Nucleotide-binding</keyword>
<dbReference type="GO" id="GO:0003697">
    <property type="term" value="F:single-stranded DNA binding"/>
    <property type="evidence" value="ECO:0007669"/>
    <property type="project" value="TreeGrafter"/>
</dbReference>
<keyword evidence="1" id="KW-0238">DNA-binding</keyword>
<evidence type="ECO:0000259" key="2">
    <source>
        <dbReference type="Pfam" id="PF17207"/>
    </source>
</evidence>
<dbReference type="GO" id="GO:0006270">
    <property type="term" value="P:DNA replication initiation"/>
    <property type="evidence" value="ECO:0007669"/>
    <property type="project" value="UniProtKB-UniRule"/>
</dbReference>
<dbReference type="InterPro" id="IPR012340">
    <property type="entry name" value="NA-bd_OB-fold"/>
</dbReference>
<dbReference type="InterPro" id="IPR033762">
    <property type="entry name" value="MCM_OB"/>
</dbReference>
<dbReference type="AlphaFoldDB" id="A0A7E6EKR6"/>
<dbReference type="GO" id="GO:0042555">
    <property type="term" value="C:MCM complex"/>
    <property type="evidence" value="ECO:0007669"/>
    <property type="project" value="UniProtKB-UniRule"/>
</dbReference>
<evidence type="ECO:0000256" key="1">
    <source>
        <dbReference type="RuleBase" id="RU368064"/>
    </source>
</evidence>
<dbReference type="SUPFAM" id="SSF50249">
    <property type="entry name" value="Nucleic acid-binding proteins"/>
    <property type="match status" value="1"/>
</dbReference>
<dbReference type="FunFam" id="2.40.50.140:FF:000091">
    <property type="entry name" value="DNA helicase"/>
    <property type="match status" value="1"/>
</dbReference>
<dbReference type="PANTHER" id="PTHR11630">
    <property type="entry name" value="DNA REPLICATION LICENSING FACTOR MCM FAMILY MEMBER"/>
    <property type="match status" value="1"/>
</dbReference>
<comment type="function">
    <text evidence="1">Acts as component of the MCM2-7 complex (MCM complex) which is the replicative helicase essential for 'once per cell cycle' DNA replication initiation and elongation in eukaryotic cells. The active ATPase sites in the MCM2-7 ring are formed through the interaction surfaces of two neighboring subunits such that a critical structure of a conserved arginine finger motif is provided in trans relative to the ATP-binding site of the Walker A box of the adjacent subunit. The six ATPase active sites, however, are likely to contribute differentially to the complex helicase activity.</text>
</comment>
<dbReference type="InterPro" id="IPR031327">
    <property type="entry name" value="MCM"/>
</dbReference>
<sequence>MTSLVGILVSSGNLRPQPTKERKRFWADDPGCLHGYWRKNVVSGQKFLFYMVQNLDLLFSQEVTNNKPTICRNPVCNNRTRFILDVDKSHFIDFQKVRIQETQSELPRGSIPRSLEVILRGDCVELAQAGDRCDFIGTLIVVPDVAVLSLPGAKAETSTRMTGNRAYEVEGVRGLKALGVRDLNYRLAFLASSVKTRNRVALEDCSEEIIREMYNDRDLYQNLCSSLFPSIHG</sequence>
<keyword evidence="1" id="KW-0378">Hydrolase</keyword>
<dbReference type="GO" id="GO:0005634">
    <property type="term" value="C:nucleus"/>
    <property type="evidence" value="ECO:0007669"/>
    <property type="project" value="UniProtKB-SubCell"/>
</dbReference>
<proteinExistence type="inferred from homology"/>
<comment type="subcellular location">
    <subcellularLocation>
        <location evidence="1">Nucleus</location>
    </subcellularLocation>
</comment>
<dbReference type="Pfam" id="PF17207">
    <property type="entry name" value="MCM_OB"/>
    <property type="match status" value="1"/>
</dbReference>
<comment type="subunit">
    <text evidence="1">Component of the MCM2-7 complex.</text>
</comment>
<keyword evidence="1" id="KW-0131">Cell cycle</keyword>
<evidence type="ECO:0000313" key="4">
    <source>
        <dbReference type="RefSeq" id="XP_036355560.1"/>
    </source>
</evidence>
<dbReference type="PRINTS" id="PR01662">
    <property type="entry name" value="MCMPROTEIN6"/>
</dbReference>
<dbReference type="GO" id="GO:1990518">
    <property type="term" value="F:single-stranded 3'-5' DNA helicase activity"/>
    <property type="evidence" value="ECO:0007669"/>
    <property type="project" value="TreeGrafter"/>
</dbReference>
<dbReference type="GO" id="GO:0016787">
    <property type="term" value="F:hydrolase activity"/>
    <property type="evidence" value="ECO:0007669"/>
    <property type="project" value="UniProtKB-KW"/>
</dbReference>
<keyword evidence="1" id="KW-0347">Helicase</keyword>
<dbReference type="GO" id="GO:0005524">
    <property type="term" value="F:ATP binding"/>
    <property type="evidence" value="ECO:0007669"/>
    <property type="project" value="UniProtKB-UniRule"/>
</dbReference>
<organism evidence="3 4">
    <name type="scientific">Octopus sinensis</name>
    <name type="common">East Asian common octopus</name>
    <dbReference type="NCBI Taxonomy" id="2607531"/>
    <lineage>
        <taxon>Eukaryota</taxon>
        <taxon>Metazoa</taxon>
        <taxon>Spiralia</taxon>
        <taxon>Lophotrochozoa</taxon>
        <taxon>Mollusca</taxon>
        <taxon>Cephalopoda</taxon>
        <taxon>Coleoidea</taxon>
        <taxon>Octopodiformes</taxon>
        <taxon>Octopoda</taxon>
        <taxon>Incirrata</taxon>
        <taxon>Octopodidae</taxon>
        <taxon>Octopus</taxon>
    </lineage>
</organism>
<name>A0A7E6EKR6_9MOLL</name>
<dbReference type="SMART" id="SM00350">
    <property type="entry name" value="MCM"/>
    <property type="match status" value="1"/>
</dbReference>
<dbReference type="GO" id="GO:1902969">
    <property type="term" value="P:mitotic DNA replication"/>
    <property type="evidence" value="ECO:0007669"/>
    <property type="project" value="TreeGrafter"/>
</dbReference>
<dbReference type="KEGG" id="osn:115230447"/>
<comment type="catalytic activity">
    <reaction evidence="1">
        <text>ATP + H2O = ADP + phosphate + H(+)</text>
        <dbReference type="Rhea" id="RHEA:13065"/>
        <dbReference type="ChEBI" id="CHEBI:15377"/>
        <dbReference type="ChEBI" id="CHEBI:15378"/>
        <dbReference type="ChEBI" id="CHEBI:30616"/>
        <dbReference type="ChEBI" id="CHEBI:43474"/>
        <dbReference type="ChEBI" id="CHEBI:456216"/>
        <dbReference type="EC" id="3.6.4.12"/>
    </reaction>
</comment>
<protein>
    <recommendedName>
        <fullName evidence="1">DNA replication licensing factor MCM6</fullName>
        <ecNumber evidence="1">3.6.4.12</ecNumber>
    </recommendedName>
</protein>
<keyword evidence="1" id="KW-0235">DNA replication</keyword>
<dbReference type="EC" id="3.6.4.12" evidence="1"/>
<dbReference type="Gene3D" id="2.40.50.140">
    <property type="entry name" value="Nucleic acid-binding proteins"/>
    <property type="match status" value="1"/>
</dbReference>
<dbReference type="PANTHER" id="PTHR11630:SF43">
    <property type="entry name" value="DNA REPLICATION LICENSING FACTOR MCM6"/>
    <property type="match status" value="1"/>
</dbReference>
<dbReference type="Proteomes" id="UP000515154">
    <property type="component" value="Unplaced"/>
</dbReference>
<evidence type="ECO:0000313" key="3">
    <source>
        <dbReference type="Proteomes" id="UP000515154"/>
    </source>
</evidence>
<accession>A0A7E6EKR6</accession>